<protein>
    <submittedName>
        <fullName evidence="3">CTP:molybdopterin cytidylyltransferase MocA</fullName>
    </submittedName>
</protein>
<reference evidence="3 4" key="1">
    <citation type="submission" date="2016-10" db="EMBL/GenBank/DDBJ databases">
        <authorList>
            <person name="de Groot N.N."/>
        </authorList>
    </citation>
    <scope>NUCLEOTIDE SEQUENCE [LARGE SCALE GENOMIC DNA]</scope>
    <source>
        <strain evidence="3 4">DSM 26915</strain>
    </source>
</reference>
<dbReference type="SUPFAM" id="SSF53448">
    <property type="entry name" value="Nucleotide-diphospho-sugar transferases"/>
    <property type="match status" value="1"/>
</dbReference>
<organism evidence="3 4">
    <name type="scientific">Thalassococcus halodurans</name>
    <dbReference type="NCBI Taxonomy" id="373675"/>
    <lineage>
        <taxon>Bacteria</taxon>
        <taxon>Pseudomonadati</taxon>
        <taxon>Pseudomonadota</taxon>
        <taxon>Alphaproteobacteria</taxon>
        <taxon>Rhodobacterales</taxon>
        <taxon>Roseobacteraceae</taxon>
        <taxon>Thalassococcus</taxon>
    </lineage>
</organism>
<keyword evidence="1" id="KW-0460">Magnesium</keyword>
<dbReference type="InterPro" id="IPR025877">
    <property type="entry name" value="MobA-like_NTP_Trfase"/>
</dbReference>
<dbReference type="PANTHER" id="PTHR43777:SF1">
    <property type="entry name" value="MOLYBDENUM COFACTOR CYTIDYLYLTRANSFERASE"/>
    <property type="match status" value="1"/>
</dbReference>
<dbReference type="PANTHER" id="PTHR43777">
    <property type="entry name" value="MOLYBDENUM COFACTOR CYTIDYLYLTRANSFERASE"/>
    <property type="match status" value="1"/>
</dbReference>
<accession>A0A1H5VW21</accession>
<dbReference type="AlphaFoldDB" id="A0A1H5VW21"/>
<dbReference type="GO" id="GO:0016779">
    <property type="term" value="F:nucleotidyltransferase activity"/>
    <property type="evidence" value="ECO:0007669"/>
    <property type="project" value="UniProtKB-KW"/>
</dbReference>
<evidence type="ECO:0000259" key="2">
    <source>
        <dbReference type="Pfam" id="PF12804"/>
    </source>
</evidence>
<dbReference type="CDD" id="cd04182">
    <property type="entry name" value="GT_2_like_f"/>
    <property type="match status" value="1"/>
</dbReference>
<gene>
    <name evidence="3" type="ORF">SAMN04488045_1199</name>
</gene>
<dbReference type="Gene3D" id="3.90.550.10">
    <property type="entry name" value="Spore Coat Polysaccharide Biosynthesis Protein SpsA, Chain A"/>
    <property type="match status" value="1"/>
</dbReference>
<sequence>MRGQDKLLREIAGVPLLRRTAERALSTGCAVCVSLPADNADRAAALHGLDIETVQIHDADKGMSRSIVHGVGALKDQSSGILIMPADMPEIDSHDMTALIDRFAALGGQHIMRATTADGTPGHPVIFPPDCFAALMNLSGDEGARSVVKSAANVQLVALPDNHALTDLDTPEAWDDWLSKNHSN</sequence>
<keyword evidence="4" id="KW-1185">Reference proteome</keyword>
<name>A0A1H5VW21_9RHOB</name>
<proteinExistence type="predicted"/>
<evidence type="ECO:0000313" key="4">
    <source>
        <dbReference type="Proteomes" id="UP000236752"/>
    </source>
</evidence>
<dbReference type="EMBL" id="FNUZ01000002">
    <property type="protein sequence ID" value="SEF91196.1"/>
    <property type="molecule type" value="Genomic_DNA"/>
</dbReference>
<keyword evidence="3" id="KW-0548">Nucleotidyltransferase</keyword>
<keyword evidence="3" id="KW-0808">Transferase</keyword>
<evidence type="ECO:0000256" key="1">
    <source>
        <dbReference type="ARBA" id="ARBA00022842"/>
    </source>
</evidence>
<dbReference type="Pfam" id="PF12804">
    <property type="entry name" value="NTP_transf_3"/>
    <property type="match status" value="1"/>
</dbReference>
<evidence type="ECO:0000313" key="3">
    <source>
        <dbReference type="EMBL" id="SEF91196.1"/>
    </source>
</evidence>
<dbReference type="InterPro" id="IPR029044">
    <property type="entry name" value="Nucleotide-diphossugar_trans"/>
</dbReference>
<dbReference type="Proteomes" id="UP000236752">
    <property type="component" value="Unassembled WGS sequence"/>
</dbReference>
<feature type="domain" description="MobA-like NTP transferase" evidence="2">
    <location>
        <begin position="3"/>
        <end position="151"/>
    </location>
</feature>